<protein>
    <submittedName>
        <fullName evidence="1">Uncharacterized protein</fullName>
    </submittedName>
</protein>
<evidence type="ECO:0000313" key="2">
    <source>
        <dbReference type="Proteomes" id="UP000027138"/>
    </source>
</evidence>
<dbReference type="PANTHER" id="PTHR39104:SF1">
    <property type="entry name" value="AMINO ACID-LIGASE"/>
    <property type="match status" value="1"/>
</dbReference>
<accession>A0A067K280</accession>
<reference evidence="1 2" key="1">
    <citation type="journal article" date="2014" name="PLoS ONE">
        <title>Global Analysis of Gene Expression Profiles in Physic Nut (Jatropha curcas L.) Seedlings Exposed to Salt Stress.</title>
        <authorList>
            <person name="Zhang L."/>
            <person name="Zhang C."/>
            <person name="Wu P."/>
            <person name="Chen Y."/>
            <person name="Li M."/>
            <person name="Jiang H."/>
            <person name="Wu G."/>
        </authorList>
    </citation>
    <scope>NUCLEOTIDE SEQUENCE [LARGE SCALE GENOMIC DNA]</scope>
    <source>
        <strain evidence="2">cv. GZQX0401</strain>
        <tissue evidence="1">Young leaves</tissue>
    </source>
</reference>
<dbReference type="KEGG" id="jcu:105644934"/>
<name>A0A067K280_JATCU</name>
<dbReference type="EMBL" id="KK914893">
    <property type="protein sequence ID" value="KDP26370.1"/>
    <property type="molecule type" value="Genomic_DNA"/>
</dbReference>
<dbReference type="AlphaFoldDB" id="A0A067K280"/>
<evidence type="ECO:0000313" key="1">
    <source>
        <dbReference type="EMBL" id="KDP26370.1"/>
    </source>
</evidence>
<dbReference type="STRING" id="180498.A0A067K280"/>
<gene>
    <name evidence="1" type="ORF">JCGZ_17528</name>
</gene>
<dbReference type="OrthoDB" id="751983at2759"/>
<proteinExistence type="predicted"/>
<dbReference type="Proteomes" id="UP000027138">
    <property type="component" value="Unassembled WGS sequence"/>
</dbReference>
<dbReference type="PANTHER" id="PTHR39104">
    <property type="entry name" value="AMINO ACID-LIGASE"/>
    <property type="match status" value="1"/>
</dbReference>
<sequence>MSGSDKPRTVKLLCPSLSQTVAFAAWDDQKLDLGSIARAFGLEPSTLKLNGHFISRGIDLVSSSVTWRSLLNFFSAKGLSTGRDDKDALLVDGKLSKSGTKRGHDPQDDATVIRDCDRTEQEKANELNKKLKKNNYSGFGDGDHGFKRKQLLEDVSLFKKLKINETDSVKELGDKGKNYLGTISSSKLKCSYISNDMKRRREDEVILTAPCKRIRIIR</sequence>
<keyword evidence="2" id="KW-1185">Reference proteome</keyword>
<organism evidence="1 2">
    <name type="scientific">Jatropha curcas</name>
    <name type="common">Barbados nut</name>
    <dbReference type="NCBI Taxonomy" id="180498"/>
    <lineage>
        <taxon>Eukaryota</taxon>
        <taxon>Viridiplantae</taxon>
        <taxon>Streptophyta</taxon>
        <taxon>Embryophyta</taxon>
        <taxon>Tracheophyta</taxon>
        <taxon>Spermatophyta</taxon>
        <taxon>Magnoliopsida</taxon>
        <taxon>eudicotyledons</taxon>
        <taxon>Gunneridae</taxon>
        <taxon>Pentapetalae</taxon>
        <taxon>rosids</taxon>
        <taxon>fabids</taxon>
        <taxon>Malpighiales</taxon>
        <taxon>Euphorbiaceae</taxon>
        <taxon>Crotonoideae</taxon>
        <taxon>Jatropheae</taxon>
        <taxon>Jatropha</taxon>
    </lineage>
</organism>